<proteinExistence type="predicted"/>
<evidence type="ECO:0000313" key="3">
    <source>
        <dbReference type="Proteomes" id="UP001249851"/>
    </source>
</evidence>
<feature type="region of interest" description="Disordered" evidence="1">
    <location>
        <begin position="153"/>
        <end position="173"/>
    </location>
</feature>
<protein>
    <submittedName>
        <fullName evidence="2">Uncharacterized protein</fullName>
    </submittedName>
</protein>
<gene>
    <name evidence="2" type="ORF">P5673_006292</name>
</gene>
<feature type="compositionally biased region" description="Polar residues" evidence="1">
    <location>
        <begin position="250"/>
        <end position="263"/>
    </location>
</feature>
<organism evidence="2 3">
    <name type="scientific">Acropora cervicornis</name>
    <name type="common">Staghorn coral</name>
    <dbReference type="NCBI Taxonomy" id="6130"/>
    <lineage>
        <taxon>Eukaryota</taxon>
        <taxon>Metazoa</taxon>
        <taxon>Cnidaria</taxon>
        <taxon>Anthozoa</taxon>
        <taxon>Hexacorallia</taxon>
        <taxon>Scleractinia</taxon>
        <taxon>Astrocoeniina</taxon>
        <taxon>Acroporidae</taxon>
        <taxon>Acropora</taxon>
    </lineage>
</organism>
<comment type="caution">
    <text evidence="2">The sequence shown here is derived from an EMBL/GenBank/DDBJ whole genome shotgun (WGS) entry which is preliminary data.</text>
</comment>
<sequence>MANIYLPPIARKKKVDGYPRQDSSRVFSDIQGSGSQSKTSYDTHFIGHSLLVSSRQSALTGQNKPHPTKVTFLRQNPRFICEPICHVETANDSPPTFPTWWPNEIPEKPAKIPKRSFDSTSRTDYCPPPLVNDRVMQYSSNLAMQVTPLGILPQGHQHTPISSQASQSSGADAPKVVEKISYEHQFNSRLDPSHPIRGRRHGSFIWKVASDVGKQNKKCSNPSEQGKQDKATDANSNGARDLQVKEEVESVNTVDAKLSSSEN</sequence>
<dbReference type="PANTHER" id="PTHR35087">
    <property type="entry name" value="SIMILAR TO HYPOTHETICAL PROTEIN FLJ40298"/>
    <property type="match status" value="1"/>
</dbReference>
<dbReference type="Proteomes" id="UP001249851">
    <property type="component" value="Unassembled WGS sequence"/>
</dbReference>
<dbReference type="InterPro" id="IPR031365">
    <property type="entry name" value="CMIP6"/>
</dbReference>
<accession>A0AAD9QXS6</accession>
<dbReference type="EMBL" id="JARQWQ010000010">
    <property type="protein sequence ID" value="KAK2569370.1"/>
    <property type="molecule type" value="Genomic_DNA"/>
</dbReference>
<reference evidence="2" key="1">
    <citation type="journal article" date="2023" name="G3 (Bethesda)">
        <title>Whole genome assembly and annotation of the endangered Caribbean coral Acropora cervicornis.</title>
        <authorList>
            <person name="Selwyn J.D."/>
            <person name="Vollmer S.V."/>
        </authorList>
    </citation>
    <scope>NUCLEOTIDE SEQUENCE</scope>
    <source>
        <strain evidence="2">K2</strain>
    </source>
</reference>
<dbReference type="Pfam" id="PF15667">
    <property type="entry name" value="CMIP6"/>
    <property type="match status" value="1"/>
</dbReference>
<dbReference type="PANTHER" id="PTHR35087:SF1">
    <property type="entry name" value="RIKEN CDNA 4930505A04 GENE"/>
    <property type="match status" value="1"/>
</dbReference>
<feature type="compositionally biased region" description="Polar residues" evidence="1">
    <location>
        <begin position="24"/>
        <end position="39"/>
    </location>
</feature>
<keyword evidence="3" id="KW-1185">Reference proteome</keyword>
<dbReference type="AlphaFoldDB" id="A0AAD9QXS6"/>
<feature type="region of interest" description="Disordered" evidence="1">
    <location>
        <begin position="102"/>
        <end position="125"/>
    </location>
</feature>
<name>A0AAD9QXS6_ACRCE</name>
<feature type="region of interest" description="Disordered" evidence="1">
    <location>
        <begin position="15"/>
        <end position="39"/>
    </location>
</feature>
<evidence type="ECO:0000256" key="1">
    <source>
        <dbReference type="SAM" id="MobiDB-lite"/>
    </source>
</evidence>
<reference evidence="2" key="2">
    <citation type="journal article" date="2023" name="Science">
        <title>Genomic signatures of disease resistance in endangered staghorn corals.</title>
        <authorList>
            <person name="Vollmer S.V."/>
            <person name="Selwyn J.D."/>
            <person name="Despard B.A."/>
            <person name="Roesel C.L."/>
        </authorList>
    </citation>
    <scope>NUCLEOTIDE SEQUENCE</scope>
    <source>
        <tissue evidence="2">Whole Organism</tissue>
    </source>
</reference>
<feature type="compositionally biased region" description="Low complexity" evidence="1">
    <location>
        <begin position="162"/>
        <end position="171"/>
    </location>
</feature>
<evidence type="ECO:0000313" key="2">
    <source>
        <dbReference type="EMBL" id="KAK2569370.1"/>
    </source>
</evidence>
<feature type="region of interest" description="Disordered" evidence="1">
    <location>
        <begin position="213"/>
        <end position="263"/>
    </location>
</feature>